<keyword evidence="2" id="KW-1185">Reference proteome</keyword>
<accession>A0ACC0G739</accession>
<protein>
    <submittedName>
        <fullName evidence="1">UPF0481 protein</fullName>
    </submittedName>
</protein>
<proteinExistence type="predicted"/>
<name>A0ACC0G739_9ERIC</name>
<reference evidence="1 2" key="1">
    <citation type="journal article" date="2022" name="Plant J.">
        <title>Chromosome-level genome of Camellia lanceoleosa provides a valuable resource for understanding genome evolution and self-incompatibility.</title>
        <authorList>
            <person name="Gong W."/>
            <person name="Xiao S."/>
            <person name="Wang L."/>
            <person name="Liao Z."/>
            <person name="Chang Y."/>
            <person name="Mo W."/>
            <person name="Hu G."/>
            <person name="Li W."/>
            <person name="Zhao G."/>
            <person name="Zhu H."/>
            <person name="Hu X."/>
            <person name="Ji K."/>
            <person name="Xiang X."/>
            <person name="Song Q."/>
            <person name="Yuan D."/>
            <person name="Jin S."/>
            <person name="Zhang L."/>
        </authorList>
    </citation>
    <scope>NUCLEOTIDE SEQUENCE [LARGE SCALE GENOMIC DNA]</scope>
    <source>
        <strain evidence="1">SQ_2022a</strain>
    </source>
</reference>
<evidence type="ECO:0000313" key="1">
    <source>
        <dbReference type="EMBL" id="KAI7996913.1"/>
    </source>
</evidence>
<dbReference type="EMBL" id="CM045767">
    <property type="protein sequence ID" value="KAI7996913.1"/>
    <property type="molecule type" value="Genomic_DNA"/>
</dbReference>
<evidence type="ECO:0000313" key="2">
    <source>
        <dbReference type="Proteomes" id="UP001060215"/>
    </source>
</evidence>
<gene>
    <name evidence="1" type="ORF">LOK49_LG10G01284</name>
</gene>
<comment type="caution">
    <text evidence="1">The sequence shown here is derived from an EMBL/GenBank/DDBJ whole genome shotgun (WGS) entry which is preliminary data.</text>
</comment>
<organism evidence="1 2">
    <name type="scientific">Camellia lanceoleosa</name>
    <dbReference type="NCBI Taxonomy" id="1840588"/>
    <lineage>
        <taxon>Eukaryota</taxon>
        <taxon>Viridiplantae</taxon>
        <taxon>Streptophyta</taxon>
        <taxon>Embryophyta</taxon>
        <taxon>Tracheophyta</taxon>
        <taxon>Spermatophyta</taxon>
        <taxon>Magnoliopsida</taxon>
        <taxon>eudicotyledons</taxon>
        <taxon>Gunneridae</taxon>
        <taxon>Pentapetalae</taxon>
        <taxon>asterids</taxon>
        <taxon>Ericales</taxon>
        <taxon>Theaceae</taxon>
        <taxon>Camellia</taxon>
    </lineage>
</organism>
<sequence>MASQTQRQALAADGLDESVSIEIKRGDGRDICSRSSNKWLNSIMDAGNEPQSLSINSYNPKIQKAQPMLCEVESNKKCYDPRVVSIGPCHHGKPELEPVQKLKIPLVREYVKGSKATVYELYNEVVKVVDEARKCYAEGLTERFNDEEFSQMMFLDGCFILQYIYSIVNESHTVLKIIHHAPLVWRDLFLLENQLPFVVL</sequence>
<dbReference type="Proteomes" id="UP001060215">
    <property type="component" value="Chromosome 10"/>
</dbReference>